<dbReference type="RefSeq" id="WP_183851700.1">
    <property type="nucleotide sequence ID" value="NZ_JACHOO010000001.1"/>
</dbReference>
<dbReference type="SUPFAM" id="SSF56801">
    <property type="entry name" value="Acetyl-CoA synthetase-like"/>
    <property type="match status" value="1"/>
</dbReference>
<dbReference type="Proteomes" id="UP000523821">
    <property type="component" value="Unassembled WGS sequence"/>
</dbReference>
<name>A0A7W9CSR3_9HYPH</name>
<keyword evidence="4" id="KW-1185">Reference proteome</keyword>
<evidence type="ECO:0000313" key="4">
    <source>
        <dbReference type="Proteomes" id="UP000523821"/>
    </source>
</evidence>
<comment type="caution">
    <text evidence="3">The sequence shown here is derived from an EMBL/GenBank/DDBJ whole genome shotgun (WGS) entry which is preliminary data.</text>
</comment>
<feature type="compositionally biased region" description="Low complexity" evidence="1">
    <location>
        <begin position="451"/>
        <end position="469"/>
    </location>
</feature>
<dbReference type="Gene3D" id="3.40.50.12780">
    <property type="entry name" value="N-terminal domain of ligase-like"/>
    <property type="match status" value="1"/>
</dbReference>
<evidence type="ECO:0000313" key="3">
    <source>
        <dbReference type="EMBL" id="MBB5751117.1"/>
    </source>
</evidence>
<reference evidence="3 4" key="1">
    <citation type="submission" date="2020-08" db="EMBL/GenBank/DDBJ databases">
        <title>Genomic Encyclopedia of Type Strains, Phase IV (KMG-IV): sequencing the most valuable type-strain genomes for metagenomic binning, comparative biology and taxonomic classification.</title>
        <authorList>
            <person name="Goeker M."/>
        </authorList>
    </citation>
    <scope>NUCLEOTIDE SEQUENCE [LARGE SCALE GENOMIC DNA]</scope>
    <source>
        <strain evidence="3 4">DSM 16268</strain>
    </source>
</reference>
<dbReference type="PANTHER" id="PTHR43201:SF32">
    <property type="entry name" value="2-SUCCINYLBENZOATE--COA LIGASE, CHLOROPLASTIC_PEROXISOMAL"/>
    <property type="match status" value="1"/>
</dbReference>
<dbReference type="InterPro" id="IPR000873">
    <property type="entry name" value="AMP-dep_synth/lig_dom"/>
</dbReference>
<dbReference type="InterPro" id="IPR042099">
    <property type="entry name" value="ANL_N_sf"/>
</dbReference>
<sequence length="475" mass="47990">MIAADPARLARHAAAGLSGTATLDRLLAKQAAAHPDALALADDPERAAWNDLPPERLSWRALDARVDALAGFFQMIGLLPDAVVALHAPPTVDTVVTLLAVFRAGLIAAPLPLLSSAEETAAQLARIRPSALVSHRRVEALGLADTARAAAADVPGLRFVFGFGPGLSDGVLDLGTMLRFGGGAVPGRVARADNPADHAATLTFGAEDGAEQPALHRRSANQWIATAAGPMLEARIGPGTTLLSPYALSGVAGIGAALVPWLLSGGTLHLHHCRDMAGLAAHIGAVAPDIVLAPALVVPALAARVATPPRAWLALHRDGGGAARPLGDTAGRLIDVSAPAEATLVARRRIEARPAALPVGPIAAAGEGGPVLAETRIARTASGARLYLRGAAVAEPVGPGGAEVLADGFVPAGPVAVDAGGETFRLTGGVPEPAAVARTAAERRGDRMAELARPAARAATTPRPVPAKAGAEPAR</sequence>
<feature type="domain" description="AMP-dependent synthetase/ligase" evidence="2">
    <location>
        <begin position="28"/>
        <end position="141"/>
    </location>
</feature>
<accession>A0A7W9CSR3</accession>
<evidence type="ECO:0000256" key="1">
    <source>
        <dbReference type="SAM" id="MobiDB-lite"/>
    </source>
</evidence>
<dbReference type="AlphaFoldDB" id="A0A7W9CSR3"/>
<dbReference type="GO" id="GO:0006631">
    <property type="term" value="P:fatty acid metabolic process"/>
    <property type="evidence" value="ECO:0007669"/>
    <property type="project" value="TreeGrafter"/>
</dbReference>
<organism evidence="3 4">
    <name type="scientific">Prosthecomicrobium pneumaticum</name>
    <dbReference type="NCBI Taxonomy" id="81895"/>
    <lineage>
        <taxon>Bacteria</taxon>
        <taxon>Pseudomonadati</taxon>
        <taxon>Pseudomonadota</taxon>
        <taxon>Alphaproteobacteria</taxon>
        <taxon>Hyphomicrobiales</taxon>
        <taxon>Kaistiaceae</taxon>
        <taxon>Prosthecomicrobium</taxon>
    </lineage>
</organism>
<dbReference type="Pfam" id="PF00501">
    <property type="entry name" value="AMP-binding"/>
    <property type="match status" value="1"/>
</dbReference>
<proteinExistence type="predicted"/>
<evidence type="ECO:0000259" key="2">
    <source>
        <dbReference type="Pfam" id="PF00501"/>
    </source>
</evidence>
<dbReference type="EMBL" id="JACHOO010000001">
    <property type="protein sequence ID" value="MBB5751117.1"/>
    <property type="molecule type" value="Genomic_DNA"/>
</dbReference>
<dbReference type="PANTHER" id="PTHR43201">
    <property type="entry name" value="ACYL-COA SYNTHETASE"/>
    <property type="match status" value="1"/>
</dbReference>
<feature type="region of interest" description="Disordered" evidence="1">
    <location>
        <begin position="442"/>
        <end position="475"/>
    </location>
</feature>
<gene>
    <name evidence="3" type="ORF">GGQ63_000160</name>
</gene>
<protein>
    <recommendedName>
        <fullName evidence="2">AMP-dependent synthetase/ligase domain-containing protein</fullName>
    </recommendedName>
</protein>
<dbReference type="GO" id="GO:0031956">
    <property type="term" value="F:medium-chain fatty acid-CoA ligase activity"/>
    <property type="evidence" value="ECO:0007669"/>
    <property type="project" value="TreeGrafter"/>
</dbReference>